<protein>
    <submittedName>
        <fullName evidence="1">Uncharacterized protein</fullName>
    </submittedName>
</protein>
<sequence>MNYFELVNKCLVELNYKQVNAFSELTKNDHKKIKNIINVINNEVCGYDNWNFKLRKSEVTLAKNTNEIDNPVDGRIASIVIDGHVYKYFDKP</sequence>
<evidence type="ECO:0000313" key="2">
    <source>
        <dbReference type="Proteomes" id="UP000824139"/>
    </source>
</evidence>
<dbReference type="AlphaFoldDB" id="A0A9D1FUU8"/>
<feature type="non-terminal residue" evidence="1">
    <location>
        <position position="92"/>
    </location>
</feature>
<evidence type="ECO:0000313" key="1">
    <source>
        <dbReference type="EMBL" id="HIS82365.1"/>
    </source>
</evidence>
<dbReference type="EMBL" id="DVJO01000044">
    <property type="protein sequence ID" value="HIS82365.1"/>
    <property type="molecule type" value="Genomic_DNA"/>
</dbReference>
<gene>
    <name evidence="1" type="ORF">IAD41_02000</name>
</gene>
<name>A0A9D1FUU8_9BACT</name>
<comment type="caution">
    <text evidence="1">The sequence shown here is derived from an EMBL/GenBank/DDBJ whole genome shotgun (WGS) entry which is preliminary data.</text>
</comment>
<accession>A0A9D1FUU8</accession>
<reference evidence="1" key="2">
    <citation type="journal article" date="2021" name="PeerJ">
        <title>Extensive microbial diversity within the chicken gut microbiome revealed by metagenomics and culture.</title>
        <authorList>
            <person name="Gilroy R."/>
            <person name="Ravi A."/>
            <person name="Getino M."/>
            <person name="Pursley I."/>
            <person name="Horton D.L."/>
            <person name="Alikhan N.F."/>
            <person name="Baker D."/>
            <person name="Gharbi K."/>
            <person name="Hall N."/>
            <person name="Watson M."/>
            <person name="Adriaenssens E.M."/>
            <person name="Foster-Nyarko E."/>
            <person name="Jarju S."/>
            <person name="Secka A."/>
            <person name="Antonio M."/>
            <person name="Oren A."/>
            <person name="Chaudhuri R.R."/>
            <person name="La Ragione R."/>
            <person name="Hildebrand F."/>
            <person name="Pallen M.J."/>
        </authorList>
    </citation>
    <scope>NUCLEOTIDE SEQUENCE</scope>
    <source>
        <strain evidence="1">CHK152-2994</strain>
    </source>
</reference>
<reference evidence="1" key="1">
    <citation type="submission" date="2020-10" db="EMBL/GenBank/DDBJ databases">
        <authorList>
            <person name="Gilroy R."/>
        </authorList>
    </citation>
    <scope>NUCLEOTIDE SEQUENCE</scope>
    <source>
        <strain evidence="1">CHK152-2994</strain>
    </source>
</reference>
<dbReference type="Proteomes" id="UP000824139">
    <property type="component" value="Unassembled WGS sequence"/>
</dbReference>
<organism evidence="1 2">
    <name type="scientific">Candidatus Scatenecus faecavium</name>
    <dbReference type="NCBI Taxonomy" id="2840915"/>
    <lineage>
        <taxon>Bacteria</taxon>
        <taxon>Candidatus Scatenecus</taxon>
    </lineage>
</organism>
<proteinExistence type="predicted"/>